<dbReference type="InterPro" id="IPR038694">
    <property type="entry name" value="DUF427_sf"/>
</dbReference>
<accession>A0ABQ3Z5X7</accession>
<proteinExistence type="predicted"/>
<comment type="caution">
    <text evidence="2">The sequence shown here is derived from an EMBL/GenBank/DDBJ whole genome shotgun (WGS) entry which is preliminary data.</text>
</comment>
<organism evidence="2 3">
    <name type="scientific">Paractinoplanes durhamensis</name>
    <dbReference type="NCBI Taxonomy" id="113563"/>
    <lineage>
        <taxon>Bacteria</taxon>
        <taxon>Bacillati</taxon>
        <taxon>Actinomycetota</taxon>
        <taxon>Actinomycetes</taxon>
        <taxon>Micromonosporales</taxon>
        <taxon>Micromonosporaceae</taxon>
        <taxon>Paractinoplanes</taxon>
    </lineage>
</organism>
<dbReference type="PANTHER" id="PTHR43058">
    <property type="entry name" value="SLR0655 PROTEIN"/>
    <property type="match status" value="1"/>
</dbReference>
<name>A0ABQ3Z5X7_9ACTN</name>
<feature type="domain" description="DUF427" evidence="1">
    <location>
        <begin position="31"/>
        <end position="122"/>
    </location>
</feature>
<dbReference type="Gene3D" id="2.170.150.40">
    <property type="entry name" value="Domain of unknown function (DUF427)"/>
    <property type="match status" value="1"/>
</dbReference>
<evidence type="ECO:0000313" key="3">
    <source>
        <dbReference type="Proteomes" id="UP000637628"/>
    </source>
</evidence>
<evidence type="ECO:0000259" key="1">
    <source>
        <dbReference type="Pfam" id="PF04248"/>
    </source>
</evidence>
<dbReference type="EMBL" id="BOML01000052">
    <property type="protein sequence ID" value="GIE05233.1"/>
    <property type="molecule type" value="Genomic_DNA"/>
</dbReference>
<gene>
    <name evidence="2" type="ORF">Adu01nite_65830</name>
</gene>
<dbReference type="InterPro" id="IPR007361">
    <property type="entry name" value="DUF427"/>
</dbReference>
<sequence length="164" mass="17872">MVGLWGWQAGGMESVWDYPRPPRVERSADRVTVVHLGRVIVDSGRCWRVLETSHPPVYYVPVEDIADGVLVPGDGRSHCEFKGVAGYWDLVLGDVLVRRVGWSYARPTAGYAEIAGAVAFYPSRVDECRVGGELVRAQDGDFYGGWITSGIAGPFKGGPGTMGW</sequence>
<protein>
    <recommendedName>
        <fullName evidence="1">DUF427 domain-containing protein</fullName>
    </recommendedName>
</protein>
<dbReference type="Pfam" id="PF04248">
    <property type="entry name" value="NTP_transf_9"/>
    <property type="match status" value="1"/>
</dbReference>
<evidence type="ECO:0000313" key="2">
    <source>
        <dbReference type="EMBL" id="GIE05233.1"/>
    </source>
</evidence>
<reference evidence="2 3" key="1">
    <citation type="submission" date="2021-01" db="EMBL/GenBank/DDBJ databases">
        <title>Whole genome shotgun sequence of Actinoplanes durhamensis NBRC 14914.</title>
        <authorList>
            <person name="Komaki H."/>
            <person name="Tamura T."/>
        </authorList>
    </citation>
    <scope>NUCLEOTIDE SEQUENCE [LARGE SCALE GENOMIC DNA]</scope>
    <source>
        <strain evidence="2 3">NBRC 14914</strain>
    </source>
</reference>
<dbReference type="Proteomes" id="UP000637628">
    <property type="component" value="Unassembled WGS sequence"/>
</dbReference>
<dbReference type="PANTHER" id="PTHR43058:SF1">
    <property type="entry name" value="DUF427 DOMAIN-CONTAINING PROTEIN"/>
    <property type="match status" value="1"/>
</dbReference>
<keyword evidence="3" id="KW-1185">Reference proteome</keyword>